<dbReference type="RefSeq" id="WP_224034932.1">
    <property type="nucleotide sequence ID" value="NZ_AP024849.1"/>
</dbReference>
<protein>
    <submittedName>
        <fullName evidence="2">PadR family transcriptional regulator</fullName>
    </submittedName>
</protein>
<dbReference type="SUPFAM" id="SSF46785">
    <property type="entry name" value="Winged helix' DNA-binding domain"/>
    <property type="match status" value="1"/>
</dbReference>
<dbReference type="Gene3D" id="1.10.10.10">
    <property type="entry name" value="Winged helix-like DNA-binding domain superfamily/Winged helix DNA-binding domain"/>
    <property type="match status" value="1"/>
</dbReference>
<dbReference type="PANTHER" id="PTHR43252">
    <property type="entry name" value="TRANSCRIPTIONAL REGULATOR YQJI"/>
    <property type="match status" value="1"/>
</dbReference>
<dbReference type="Proteomes" id="UP000824633">
    <property type="component" value="Chromosome"/>
</dbReference>
<evidence type="ECO:0000259" key="1">
    <source>
        <dbReference type="Pfam" id="PF03551"/>
    </source>
</evidence>
<accession>A0ABM7TK02</accession>
<evidence type="ECO:0000313" key="3">
    <source>
        <dbReference type="Proteomes" id="UP000824633"/>
    </source>
</evidence>
<keyword evidence="3" id="KW-1185">Reference proteome</keyword>
<name>A0ABM7TK02_9CLOT</name>
<dbReference type="InterPro" id="IPR036390">
    <property type="entry name" value="WH_DNA-bd_sf"/>
</dbReference>
<proteinExistence type="predicted"/>
<dbReference type="InterPro" id="IPR036388">
    <property type="entry name" value="WH-like_DNA-bd_sf"/>
</dbReference>
<organism evidence="2 3">
    <name type="scientific">Clostridium gelidum</name>
    <dbReference type="NCBI Taxonomy" id="704125"/>
    <lineage>
        <taxon>Bacteria</taxon>
        <taxon>Bacillati</taxon>
        <taxon>Bacillota</taxon>
        <taxon>Clostridia</taxon>
        <taxon>Eubacteriales</taxon>
        <taxon>Clostridiaceae</taxon>
        <taxon>Clostridium</taxon>
    </lineage>
</organism>
<dbReference type="Pfam" id="PF03551">
    <property type="entry name" value="PadR"/>
    <property type="match status" value="1"/>
</dbReference>
<dbReference type="InterPro" id="IPR005149">
    <property type="entry name" value="Tscrpt_reg_PadR_N"/>
</dbReference>
<reference evidence="3" key="1">
    <citation type="submission" date="2021-07" db="EMBL/GenBank/DDBJ databases">
        <title>Complete genome sequencing of a Clostridium isolate.</title>
        <authorList>
            <person name="Ueki A."/>
            <person name="Tonouchi A."/>
        </authorList>
    </citation>
    <scope>NUCLEOTIDE SEQUENCE [LARGE SCALE GENOMIC DNA]</scope>
    <source>
        <strain evidence="3">C5S11</strain>
    </source>
</reference>
<sequence>MVKAIILYYLSVKATHGYEIQKYIQTTGFEIWAKVKSGSIYYALSKMEKNGEVELVKEEANGSRVRRIYKITDKGRSELEKVINEELSKYLVPIGTEKFIIPMLMNKIDKEKGITIIDKHIKELNETLEYWNYWKDIKINNNSTELEKISFEMNIASIENSIRWHETLKKEYDICVKEADKQYEMIKNVDFSELDEVKEEGTNIDSKKINELKDIILNKPKEAKEAFEELLSLLHNKK</sequence>
<gene>
    <name evidence="2" type="ORF">psyc5s11_47510</name>
</gene>
<evidence type="ECO:0000313" key="2">
    <source>
        <dbReference type="EMBL" id="BCZ48684.1"/>
    </source>
</evidence>
<dbReference type="PANTHER" id="PTHR43252:SF7">
    <property type="entry name" value="TRANSCRIPTIONAL REGULATOR YQJI"/>
    <property type="match status" value="1"/>
</dbReference>
<dbReference type="EMBL" id="AP024849">
    <property type="protein sequence ID" value="BCZ48684.1"/>
    <property type="molecule type" value="Genomic_DNA"/>
</dbReference>
<feature type="domain" description="Transcription regulator PadR N-terminal" evidence="1">
    <location>
        <begin position="6"/>
        <end position="81"/>
    </location>
</feature>